<sequence>MQTGPVTPLAISFPTGPDSPEVRHALDHQGNLSDTIDHLRAAMEPIDSTSEEFMAKAPILIDPKTQNHRCSSPKICIGCNLHPCSRFFIDQFWFIGV</sequence>
<dbReference type="AlphaFoldDB" id="A0A199UD62"/>
<evidence type="ECO:0000256" key="1">
    <source>
        <dbReference type="SAM" id="MobiDB-lite"/>
    </source>
</evidence>
<reference evidence="2" key="1">
    <citation type="submission" date="2016-02" db="EMBL/GenBank/DDBJ databases">
        <title>WGS assembly of Manihot esculenta.</title>
        <authorList>
            <person name="Bredeson J.V."/>
            <person name="Prochnik S.E."/>
            <person name="Lyons J.B."/>
            <person name="Schmutz J."/>
            <person name="Grimwood J."/>
            <person name="Vrebalov J."/>
            <person name="Bart R.S."/>
            <person name="Amuge T."/>
            <person name="Ferguson M.E."/>
            <person name="Green R."/>
            <person name="Putnam N."/>
            <person name="Stites J."/>
            <person name="Rounsley S."/>
            <person name="Rokhsar D.S."/>
        </authorList>
    </citation>
    <scope>NUCLEOTIDE SEQUENCE [LARGE SCALE GENOMIC DNA]</scope>
    <source>
        <tissue evidence="2">Leaf</tissue>
    </source>
</reference>
<protein>
    <submittedName>
        <fullName evidence="2">Uncharacterized protein</fullName>
    </submittedName>
</protein>
<accession>A0A199UD62</accession>
<feature type="region of interest" description="Disordered" evidence="1">
    <location>
        <begin position="1"/>
        <end position="24"/>
    </location>
</feature>
<evidence type="ECO:0000313" key="2">
    <source>
        <dbReference type="EMBL" id="OAY22398.1"/>
    </source>
</evidence>
<organism evidence="2">
    <name type="scientific">Manihot esculenta</name>
    <name type="common">Cassava</name>
    <name type="synonym">Jatropha manihot</name>
    <dbReference type="NCBI Taxonomy" id="3983"/>
    <lineage>
        <taxon>Eukaryota</taxon>
        <taxon>Viridiplantae</taxon>
        <taxon>Streptophyta</taxon>
        <taxon>Embryophyta</taxon>
        <taxon>Tracheophyta</taxon>
        <taxon>Spermatophyta</taxon>
        <taxon>Magnoliopsida</taxon>
        <taxon>eudicotyledons</taxon>
        <taxon>Gunneridae</taxon>
        <taxon>Pentapetalae</taxon>
        <taxon>rosids</taxon>
        <taxon>fabids</taxon>
        <taxon>Malpighiales</taxon>
        <taxon>Euphorbiaceae</taxon>
        <taxon>Crotonoideae</taxon>
        <taxon>Manihoteae</taxon>
        <taxon>Manihot</taxon>
    </lineage>
</organism>
<dbReference type="EMBL" id="KV450437">
    <property type="protein sequence ID" value="OAY22398.1"/>
    <property type="molecule type" value="Genomic_DNA"/>
</dbReference>
<gene>
    <name evidence="2" type="ORF">MANES_S007200</name>
</gene>
<proteinExistence type="predicted"/>
<name>A0A199UD62_MANES</name>